<name>A7B1U2_MEDG7</name>
<sequence>MELKDGASCPGNYLYRSGSFGWDVEYGMWGIFRVMKHSIRCKCKEMCGRLLRCMK</sequence>
<protein>
    <submittedName>
        <fullName evidence="1">Uncharacterized protein</fullName>
    </submittedName>
</protein>
<accession>A7B1U2</accession>
<gene>
    <name evidence="1" type="ORF">RUMGNA_01518</name>
</gene>
<reference evidence="1 2" key="2">
    <citation type="submission" date="2007-06" db="EMBL/GenBank/DDBJ databases">
        <title>Draft genome sequence of Ruminococcus gnavus (ATCC 29149).</title>
        <authorList>
            <person name="Sudarsanam P."/>
            <person name="Ley R."/>
            <person name="Guruge J."/>
            <person name="Turnbaugh P.J."/>
            <person name="Mahowald M."/>
            <person name="Liep D."/>
            <person name="Gordon J."/>
        </authorList>
    </citation>
    <scope>NUCLEOTIDE SEQUENCE [LARGE SCALE GENOMIC DNA]</scope>
    <source>
        <strain evidence="1 2">ATCC 29149</strain>
    </source>
</reference>
<reference evidence="1 2" key="1">
    <citation type="submission" date="2007-04" db="EMBL/GenBank/DDBJ databases">
        <authorList>
            <person name="Fulton L."/>
            <person name="Clifton S."/>
            <person name="Fulton B."/>
            <person name="Xu J."/>
            <person name="Minx P."/>
            <person name="Pepin K.H."/>
            <person name="Johnson M."/>
            <person name="Thiruvilangam P."/>
            <person name="Bhonagiri V."/>
            <person name="Nash W.E."/>
            <person name="Mardis E.R."/>
            <person name="Wilson R.K."/>
        </authorList>
    </citation>
    <scope>NUCLEOTIDE SEQUENCE [LARGE SCALE GENOMIC DNA]</scope>
    <source>
        <strain evidence="1 2">ATCC 29149</strain>
    </source>
</reference>
<dbReference type="EMBL" id="AAYG02000011">
    <property type="protein sequence ID" value="EDN78214.1"/>
    <property type="molecule type" value="Genomic_DNA"/>
</dbReference>
<dbReference type="Proteomes" id="UP000004410">
    <property type="component" value="Unassembled WGS sequence"/>
</dbReference>
<evidence type="ECO:0000313" key="1">
    <source>
        <dbReference type="EMBL" id="EDN78214.1"/>
    </source>
</evidence>
<proteinExistence type="predicted"/>
<dbReference type="AlphaFoldDB" id="A7B1U2"/>
<comment type="caution">
    <text evidence="1">The sequence shown here is derived from an EMBL/GenBank/DDBJ whole genome shotgun (WGS) entry which is preliminary data.</text>
</comment>
<dbReference type="PaxDb" id="411470-RUMGNA_01518"/>
<organism evidence="1 2">
    <name type="scientific">Mediterraneibacter gnavus (strain ATCC 29149 / DSM 114966 / JCM 6515 / VPI C7-9)</name>
    <name type="common">Ruminococcus gnavus</name>
    <dbReference type="NCBI Taxonomy" id="411470"/>
    <lineage>
        <taxon>Bacteria</taxon>
        <taxon>Bacillati</taxon>
        <taxon>Bacillota</taxon>
        <taxon>Clostridia</taxon>
        <taxon>Lachnospirales</taxon>
        <taxon>Lachnospiraceae</taxon>
        <taxon>Mediterraneibacter</taxon>
    </lineage>
</organism>
<evidence type="ECO:0000313" key="2">
    <source>
        <dbReference type="Proteomes" id="UP000004410"/>
    </source>
</evidence>